<dbReference type="Gene3D" id="3.40.390.10">
    <property type="entry name" value="Collagenase (Catalytic Domain)"/>
    <property type="match status" value="1"/>
</dbReference>
<evidence type="ECO:0000313" key="5">
    <source>
        <dbReference type="Proteomes" id="UP000198984"/>
    </source>
</evidence>
<dbReference type="Pfam" id="PF18962">
    <property type="entry name" value="Por_Secre_tail"/>
    <property type="match status" value="1"/>
</dbReference>
<feature type="domain" description="Peptidase M43 pregnancy-associated plasma-A" evidence="2">
    <location>
        <begin position="168"/>
        <end position="276"/>
    </location>
</feature>
<sequence>MKKIFLYYALLLGLSIAVRGQTICSTPEQVPNFLEKIPPQQFATPSDNYVLRVFAHIIRRSNGTGGQTQATVIQGLNIVAADFLPHGICISLLGIDEIWNDTYYNMSNFSIDNNGDGKFDNFSPNAHSNAIDLYLLGTDGNMQGGIAANIVATSLALGGVFSGINMVSSHVLSHELGHCIGLYHTFHGMCESGCRELVNGSNCTSCGDFVCDTRPDPQTFSTNADCSWNGANCGIGSTDANGAPYNPATNLIMAYVPPNCMQLFTAGQGTRMRTAIANSALLQGVIVPNTLTLSSLTVGSGVTALYDVLNYLTAQSSVAVQSGGSLTLRAGVEVVLANGFSAAPGAAFRAYIDETCSTTDQNNSARQAITKNSPVNNTETVLQPGIYPNPVNHTLNVVVPAKASGTVVLKIISASGVMMSSSRHAVAKGSQRILLDVSKLSPGLYVIQVLNGSHIMSVHKFIKAQ</sequence>
<protein>
    <submittedName>
        <fullName evidence="4">Por secretion system C-terminal sorting domain-containing protein</fullName>
    </submittedName>
</protein>
<dbReference type="InterPro" id="IPR008754">
    <property type="entry name" value="Peptidase_M43"/>
</dbReference>
<feature type="signal peptide" evidence="1">
    <location>
        <begin position="1"/>
        <end position="20"/>
    </location>
</feature>
<dbReference type="InterPro" id="IPR055015">
    <property type="entry name" value="GCX_COOH"/>
</dbReference>
<keyword evidence="1" id="KW-0732">Signal</keyword>
<gene>
    <name evidence="4" type="ORF">SAMN04488505_102513</name>
</gene>
<feature type="chain" id="PRO_5011754709" evidence="1">
    <location>
        <begin position="21"/>
        <end position="465"/>
    </location>
</feature>
<dbReference type="RefSeq" id="WP_089909934.1">
    <property type="nucleotide sequence ID" value="NZ_FOBB01000002.1"/>
</dbReference>
<feature type="domain" description="Secretion system C-terminal sorting" evidence="3">
    <location>
        <begin position="386"/>
        <end position="462"/>
    </location>
</feature>
<dbReference type="EMBL" id="FOBB01000002">
    <property type="protein sequence ID" value="SEL54591.1"/>
    <property type="molecule type" value="Genomic_DNA"/>
</dbReference>
<dbReference type="InterPro" id="IPR024079">
    <property type="entry name" value="MetalloPept_cat_dom_sf"/>
</dbReference>
<evidence type="ECO:0000256" key="1">
    <source>
        <dbReference type="SAM" id="SignalP"/>
    </source>
</evidence>
<organism evidence="4 5">
    <name type="scientific">Chitinophaga rupis</name>
    <dbReference type="NCBI Taxonomy" id="573321"/>
    <lineage>
        <taxon>Bacteria</taxon>
        <taxon>Pseudomonadati</taxon>
        <taxon>Bacteroidota</taxon>
        <taxon>Chitinophagia</taxon>
        <taxon>Chitinophagales</taxon>
        <taxon>Chitinophagaceae</taxon>
        <taxon>Chitinophaga</taxon>
    </lineage>
</organism>
<dbReference type="NCBIfam" id="TIGR04183">
    <property type="entry name" value="Por_Secre_tail"/>
    <property type="match status" value="1"/>
</dbReference>
<evidence type="ECO:0000313" key="4">
    <source>
        <dbReference type="EMBL" id="SEL54591.1"/>
    </source>
</evidence>
<keyword evidence="5" id="KW-1185">Reference proteome</keyword>
<proteinExistence type="predicted"/>
<dbReference type="OrthoDB" id="6385856at2"/>
<dbReference type="InterPro" id="IPR026444">
    <property type="entry name" value="Secre_tail"/>
</dbReference>
<name>A0A1H7R2V9_9BACT</name>
<dbReference type="NCBIfam" id="NF045639">
    <property type="entry name" value="GCX_COOH"/>
    <property type="match status" value="1"/>
</dbReference>
<dbReference type="Proteomes" id="UP000198984">
    <property type="component" value="Unassembled WGS sequence"/>
</dbReference>
<dbReference type="GO" id="GO:0008237">
    <property type="term" value="F:metallopeptidase activity"/>
    <property type="evidence" value="ECO:0007669"/>
    <property type="project" value="InterPro"/>
</dbReference>
<reference evidence="4 5" key="1">
    <citation type="submission" date="2016-10" db="EMBL/GenBank/DDBJ databases">
        <authorList>
            <person name="de Groot N.N."/>
        </authorList>
    </citation>
    <scope>NUCLEOTIDE SEQUENCE [LARGE SCALE GENOMIC DNA]</scope>
    <source>
        <strain evidence="4 5">DSM 21039</strain>
    </source>
</reference>
<evidence type="ECO:0000259" key="2">
    <source>
        <dbReference type="Pfam" id="PF05572"/>
    </source>
</evidence>
<evidence type="ECO:0000259" key="3">
    <source>
        <dbReference type="Pfam" id="PF18962"/>
    </source>
</evidence>
<dbReference type="SUPFAM" id="SSF55486">
    <property type="entry name" value="Metalloproteases ('zincins'), catalytic domain"/>
    <property type="match status" value="1"/>
</dbReference>
<dbReference type="STRING" id="573321.SAMN04488505_102513"/>
<dbReference type="AlphaFoldDB" id="A0A1H7R2V9"/>
<accession>A0A1H7R2V9</accession>
<dbReference type="Pfam" id="PF05572">
    <property type="entry name" value="Peptidase_M43"/>
    <property type="match status" value="1"/>
</dbReference>